<sequence length="283" mass="29764">MNPDMLVLAAGTVQSTPFLDRLAPARAAGFNGISMFAADFEVLTAAGITANEVRMRVADAGLVLTEVEIVGNWLPGARHKVGLPDWLVALLDRATPDYVIEMAASLGAQGITVGEMFGIEASYDCAAEAFAKICERASDHGLVVALEFIPTGGVATLNDGWEIVRRAGCDNGGLLVDSWHFFRSGSSLELLAQLPPTAIKSVQICDAPAIAEADLDDAMVHARRLPGEGALDLSGFITALGASISQVPIAVEVFSDALAKQPIDEIARRCAEAAHRVLQGDVK</sequence>
<evidence type="ECO:0000259" key="1">
    <source>
        <dbReference type="Pfam" id="PF01261"/>
    </source>
</evidence>
<dbReference type="AlphaFoldDB" id="A0A494TC97"/>
<dbReference type="EMBL" id="CP032829">
    <property type="protein sequence ID" value="AYJ87089.1"/>
    <property type="molecule type" value="Genomic_DNA"/>
</dbReference>
<evidence type="ECO:0000313" key="3">
    <source>
        <dbReference type="Proteomes" id="UP000276254"/>
    </source>
</evidence>
<gene>
    <name evidence="2" type="ORF">D3Y57_15510</name>
</gene>
<dbReference type="SUPFAM" id="SSF51658">
    <property type="entry name" value="Xylose isomerase-like"/>
    <property type="match status" value="1"/>
</dbReference>
<dbReference type="PANTHER" id="PTHR12110">
    <property type="entry name" value="HYDROXYPYRUVATE ISOMERASE"/>
    <property type="match status" value="1"/>
</dbReference>
<dbReference type="KEGG" id="spha:D3Y57_15510"/>
<dbReference type="RefSeq" id="WP_121154034.1">
    <property type="nucleotide sequence ID" value="NZ_CP032829.1"/>
</dbReference>
<keyword evidence="3" id="KW-1185">Reference proteome</keyword>
<reference evidence="2 3" key="1">
    <citation type="submission" date="2018-09" db="EMBL/GenBank/DDBJ databases">
        <title>Sphingomonas peninsula sp. nov., isolated from fildes peninsula, Antarctic soil.</title>
        <authorList>
            <person name="Yingchao G."/>
        </authorList>
    </citation>
    <scope>NUCLEOTIDE SEQUENCE [LARGE SCALE GENOMIC DNA]</scope>
    <source>
        <strain evidence="2 3">YZ-8</strain>
    </source>
</reference>
<dbReference type="Pfam" id="PF01261">
    <property type="entry name" value="AP_endonuc_2"/>
    <property type="match status" value="1"/>
</dbReference>
<proteinExistence type="predicted"/>
<keyword evidence="2" id="KW-0413">Isomerase</keyword>
<protein>
    <submittedName>
        <fullName evidence="2">Sugar phosphate isomerase/epimerase</fullName>
    </submittedName>
</protein>
<feature type="domain" description="Xylose isomerase-like TIM barrel" evidence="1">
    <location>
        <begin position="23"/>
        <end position="262"/>
    </location>
</feature>
<organism evidence="2 3">
    <name type="scientific">Sphingomonas paeninsulae</name>
    <dbReference type="NCBI Taxonomy" id="2319844"/>
    <lineage>
        <taxon>Bacteria</taxon>
        <taxon>Pseudomonadati</taxon>
        <taxon>Pseudomonadota</taxon>
        <taxon>Alphaproteobacteria</taxon>
        <taxon>Sphingomonadales</taxon>
        <taxon>Sphingomonadaceae</taxon>
        <taxon>Sphingomonas</taxon>
    </lineage>
</organism>
<dbReference type="Proteomes" id="UP000276254">
    <property type="component" value="Chromosome"/>
</dbReference>
<dbReference type="GO" id="GO:0016853">
    <property type="term" value="F:isomerase activity"/>
    <property type="evidence" value="ECO:0007669"/>
    <property type="project" value="UniProtKB-KW"/>
</dbReference>
<dbReference type="InterPro" id="IPR036237">
    <property type="entry name" value="Xyl_isomerase-like_sf"/>
</dbReference>
<accession>A0A494TC97</accession>
<dbReference type="OrthoDB" id="7507692at2"/>
<dbReference type="PANTHER" id="PTHR12110:SF48">
    <property type="entry name" value="BLL3656 PROTEIN"/>
    <property type="match status" value="1"/>
</dbReference>
<dbReference type="Gene3D" id="3.20.20.150">
    <property type="entry name" value="Divalent-metal-dependent TIM barrel enzymes"/>
    <property type="match status" value="1"/>
</dbReference>
<evidence type="ECO:0000313" key="2">
    <source>
        <dbReference type="EMBL" id="AYJ87089.1"/>
    </source>
</evidence>
<dbReference type="InterPro" id="IPR050312">
    <property type="entry name" value="IolE/XylAMocC-like"/>
</dbReference>
<dbReference type="InterPro" id="IPR013022">
    <property type="entry name" value="Xyl_isomerase-like_TIM-brl"/>
</dbReference>
<name>A0A494TC97_SPHPE</name>